<dbReference type="InterPro" id="IPR041487">
    <property type="entry name" value="HEPN/Toprim-NTD1"/>
</dbReference>
<geneLocation type="plasmid" evidence="4">
    <name>ppv989-94</name>
</geneLocation>
<gene>
    <name evidence="3" type="ORF">C9381_22240</name>
</gene>
<feature type="domain" description="RiboL-PSP-HEPN" evidence="1">
    <location>
        <begin position="247"/>
        <end position="406"/>
    </location>
</feature>
<sequence>MSSFTGIIIAGVEVHEFTIRYDRWFFRKCDRIIESKPGEAANIYNLFYGFRTTVAKIRERMAHAGYDLDECDRYFDLSLMKMLSTMQNEIDRLNDQSDEYAVAGTGNRRARLHKRVYSKFVKAVKETELRDWIAAFPEAVELKNSAKEHYSDGPWWSDLSENPLVNAMLSYVPTYSNYPSTGVFNFPGPDWEQFVVAFLASCPDGALCELNVAELLNEDDEDNFEDVAEISEMETWPHKNCRASIQDILDLSSSQPKNHSLQSMCYASIITAMEAYLGDILKREIFSRPTVKQRFVESYQPFKDKKITISDLYDQLSRIDTDIKDALDGMSLHKMDTAKNIFSKTLLTEFPPSSLPLLGAAVKRRHDIVHRNGRNKDGELLPTGQNEVTELAQQVQLFTQNIDAQILERMQQDIDKELE</sequence>
<evidence type="ECO:0000313" key="4">
    <source>
        <dbReference type="Proteomes" id="UP000241538"/>
    </source>
</evidence>
<protein>
    <recommendedName>
        <fullName evidence="5">HEPN/Toprim N-terminal domain-containing protein</fullName>
    </recommendedName>
</protein>
<dbReference type="EMBL" id="CP028352">
    <property type="protein sequence ID" value="AVV39956.1"/>
    <property type="molecule type" value="Genomic_DNA"/>
</dbReference>
<proteinExistence type="predicted"/>
<dbReference type="InterPro" id="IPR041519">
    <property type="entry name" value="HEPN_RiboL-PSP"/>
</dbReference>
<evidence type="ECO:0008006" key="5">
    <source>
        <dbReference type="Google" id="ProtNLM"/>
    </source>
</evidence>
<dbReference type="Pfam" id="PF18735">
    <property type="entry name" value="HEPN_RiboL-PSP"/>
    <property type="match status" value="1"/>
</dbReference>
<dbReference type="Proteomes" id="UP000241538">
    <property type="component" value="Plasmid pPV989-94"/>
</dbReference>
<keyword evidence="3" id="KW-0614">Plasmid</keyword>
<dbReference type="RefSeq" id="WP_107320531.1">
    <property type="nucleotide sequence ID" value="NZ_CP028352.1"/>
</dbReference>
<reference evidence="3 4" key="1">
    <citation type="journal article" date="2018" name="Int J Genomics">
        <title>Comparative Genomics Analysis of Plasmid pPV989-94 from a Clinical Isolate of Pantoea vagans PV989.</title>
        <authorList>
            <person name="Xu L."/>
            <person name="Yin M."/>
            <person name="Zhu T."/>
            <person name="Lu J."/>
            <person name="Bao Q."/>
        </authorList>
    </citation>
    <scope>NUCLEOTIDE SEQUENCE [LARGE SCALE GENOMIC DNA]</scope>
    <source>
        <strain evidence="3 4">PV989</strain>
    </source>
</reference>
<organism evidence="3 4">
    <name type="scientific">Pantoea vagans</name>
    <dbReference type="NCBI Taxonomy" id="470934"/>
    <lineage>
        <taxon>Bacteria</taxon>
        <taxon>Pseudomonadati</taxon>
        <taxon>Pseudomonadota</taxon>
        <taxon>Gammaproteobacteria</taxon>
        <taxon>Enterobacterales</taxon>
        <taxon>Erwiniaceae</taxon>
        <taxon>Pantoea</taxon>
    </lineage>
</organism>
<dbReference type="AlphaFoldDB" id="A0AAN1NVV0"/>
<evidence type="ECO:0000313" key="3">
    <source>
        <dbReference type="EMBL" id="AVV39956.1"/>
    </source>
</evidence>
<accession>A0AAN1NVV0</accession>
<name>A0AAN1NVV0_9GAMM</name>
<feature type="domain" description="HEPN/Toprim N-terminal" evidence="2">
    <location>
        <begin position="1"/>
        <end position="232"/>
    </location>
</feature>
<dbReference type="Pfam" id="PF18871">
    <property type="entry name" value="HEPN_Toprim_N"/>
    <property type="match status" value="1"/>
</dbReference>
<evidence type="ECO:0000259" key="1">
    <source>
        <dbReference type="Pfam" id="PF18735"/>
    </source>
</evidence>
<evidence type="ECO:0000259" key="2">
    <source>
        <dbReference type="Pfam" id="PF18871"/>
    </source>
</evidence>